<keyword evidence="2" id="KW-1185">Reference proteome</keyword>
<dbReference type="EnsemblBacteria" id="CAD72339">
    <property type="protein sequence ID" value="CAD72339"/>
    <property type="gene ID" value="RB1931"/>
</dbReference>
<dbReference type="KEGG" id="rba:RB1931"/>
<dbReference type="EMBL" id="BX294136">
    <property type="protein sequence ID" value="CAD72339.1"/>
    <property type="molecule type" value="Genomic_DNA"/>
</dbReference>
<sequence>MVSLTISGRASNSDDTTSDRVADLGLLVSFSRITYLLMQVYAFKLTFLSRSAISRRASALIKAGHKRQ</sequence>
<name>Q7UWM3_RHOBA</name>
<evidence type="ECO:0000313" key="2">
    <source>
        <dbReference type="Proteomes" id="UP000001025"/>
    </source>
</evidence>
<protein>
    <submittedName>
        <fullName evidence="1">Uncharacterized protein</fullName>
    </submittedName>
</protein>
<accession>Q7UWM3</accession>
<gene>
    <name evidence="1" type="ordered locus">RB1931</name>
</gene>
<evidence type="ECO:0000313" key="1">
    <source>
        <dbReference type="EMBL" id="CAD72339.1"/>
    </source>
</evidence>
<organism evidence="1 2">
    <name type="scientific">Rhodopirellula baltica (strain DSM 10527 / NCIMB 13988 / SH1)</name>
    <dbReference type="NCBI Taxonomy" id="243090"/>
    <lineage>
        <taxon>Bacteria</taxon>
        <taxon>Pseudomonadati</taxon>
        <taxon>Planctomycetota</taxon>
        <taxon>Planctomycetia</taxon>
        <taxon>Pirellulales</taxon>
        <taxon>Pirellulaceae</taxon>
        <taxon>Rhodopirellula</taxon>
    </lineage>
</organism>
<dbReference type="InParanoid" id="Q7UWM3"/>
<reference evidence="1 2" key="1">
    <citation type="journal article" date="2003" name="Proc. Natl. Acad. Sci. U.S.A.">
        <title>Complete genome sequence of the marine planctomycete Pirellula sp. strain 1.</title>
        <authorList>
            <person name="Gloeckner F.O."/>
            <person name="Kube M."/>
            <person name="Bauer M."/>
            <person name="Teeling H."/>
            <person name="Lombardot T."/>
            <person name="Ludwig W."/>
            <person name="Gade D."/>
            <person name="Beck A."/>
            <person name="Borzym K."/>
            <person name="Heitmann K."/>
            <person name="Rabus R."/>
            <person name="Schlesner H."/>
            <person name="Amann R."/>
            <person name="Reinhardt R."/>
        </authorList>
    </citation>
    <scope>NUCLEOTIDE SEQUENCE [LARGE SCALE GENOMIC DNA]</scope>
    <source>
        <strain evidence="2">DSM 10527 / NCIMB 13988 / SH1</strain>
    </source>
</reference>
<dbReference type="Proteomes" id="UP000001025">
    <property type="component" value="Chromosome"/>
</dbReference>
<dbReference type="STRING" id="243090.RB1931"/>
<dbReference type="HOGENOM" id="CLU_2791188_0_0_0"/>
<proteinExistence type="predicted"/>
<dbReference type="AlphaFoldDB" id="Q7UWM3"/>